<keyword evidence="4" id="KW-1133">Transmembrane helix</keyword>
<feature type="transmembrane region" description="Helical" evidence="4">
    <location>
        <begin position="48"/>
        <end position="69"/>
    </location>
</feature>
<dbReference type="PANTHER" id="PTHR11361:SF99">
    <property type="entry name" value="DNA MISMATCH REPAIR PROTEIN"/>
    <property type="match status" value="1"/>
</dbReference>
<keyword evidence="7" id="KW-1185">Reference proteome</keyword>
<evidence type="ECO:0000259" key="5">
    <source>
        <dbReference type="SMART" id="SM00534"/>
    </source>
</evidence>
<gene>
    <name evidence="6" type="ORF">MM239_01215</name>
</gene>
<dbReference type="EMBL" id="JAKZGP010000001">
    <property type="protein sequence ID" value="MCH7407999.1"/>
    <property type="molecule type" value="Genomic_DNA"/>
</dbReference>
<dbReference type="Gene3D" id="3.40.50.300">
    <property type="entry name" value="P-loop containing nucleotide triphosphate hydrolases"/>
    <property type="match status" value="1"/>
</dbReference>
<keyword evidence="2" id="KW-0067">ATP-binding</keyword>
<feature type="domain" description="DNA mismatch repair proteins mutS family" evidence="5">
    <location>
        <begin position="409"/>
        <end position="582"/>
    </location>
</feature>
<dbReference type="InterPro" id="IPR045076">
    <property type="entry name" value="MutS"/>
</dbReference>
<proteinExistence type="predicted"/>
<protein>
    <submittedName>
        <fullName evidence="6">DNA mismatch repair protein</fullName>
    </submittedName>
</protein>
<dbReference type="InterPro" id="IPR000432">
    <property type="entry name" value="DNA_mismatch_repair_MutS_C"/>
</dbReference>
<evidence type="ECO:0000313" key="7">
    <source>
        <dbReference type="Proteomes" id="UP001165489"/>
    </source>
</evidence>
<dbReference type="RefSeq" id="WP_241345934.1">
    <property type="nucleotide sequence ID" value="NZ_JAKZGP010000001.1"/>
</dbReference>
<dbReference type="Gene3D" id="1.10.1420.10">
    <property type="match status" value="1"/>
</dbReference>
<keyword evidence="1" id="KW-0547">Nucleotide-binding</keyword>
<keyword evidence="4" id="KW-0472">Membrane</keyword>
<name>A0ABS9UV12_9BACT</name>
<feature type="transmembrane region" description="Helical" evidence="4">
    <location>
        <begin position="227"/>
        <end position="246"/>
    </location>
</feature>
<evidence type="ECO:0000313" key="6">
    <source>
        <dbReference type="EMBL" id="MCH7407999.1"/>
    </source>
</evidence>
<accession>A0ABS9UV12</accession>
<sequence>MIFDVNFDALEKELSITNRKAVTLSILRLLLFFLILAVVVVGLSEWRLLLICIPFMIAAFVYLIISFNFQKDKEAFVKQLVQIEKDHTMRNKRDLSSFDSGDLFQEKNHPFASDLDLFGQHSLYQLLNHTVNESGSKTLAKWMKSPFDPSLAKKRSETIKELSQKPKLLKSFEGVGRAFSSKEKSKHSFYSWLNQPQTLISWLLIPMILGPLGGLGILTGTLFFDLAYGWIGIWILLGMIFLSLVFKSLMEAAAVLPNKGDIKTYRVWSELLAKEKFEADYLQSLHAPFTREESSAREVFDALEQMTFLIQNRGNMVYIVINLLFWTDIYLYRKLISWKKKHALLLAQWEHEFDEWQAITSLAAFEHSEIQSCKLEWIDQKSIHVVNIKHPLLYSGKAIGNDFSMDENTKTILLTGANMSGKTTFMRTLGINMVLANLGLSPFADHFEMGPFQLFTSMRNSDNLGESVSSFYAELSRIKRVLDEADNGQNVFFLLDEILKGTNTEDRIMGSEALIKQLAGTNSKGIISTHDIELSTLENSLNYLTNKSFHSEITDQEIFFDYKIKNGPCLSFNAHKLMELMGIRFQ</sequence>
<evidence type="ECO:0000256" key="1">
    <source>
        <dbReference type="ARBA" id="ARBA00022741"/>
    </source>
</evidence>
<evidence type="ECO:0000256" key="2">
    <source>
        <dbReference type="ARBA" id="ARBA00022840"/>
    </source>
</evidence>
<dbReference type="InterPro" id="IPR036187">
    <property type="entry name" value="DNA_mismatch_repair_MutS_sf"/>
</dbReference>
<keyword evidence="3" id="KW-0238">DNA-binding</keyword>
<dbReference type="Proteomes" id="UP001165489">
    <property type="component" value="Unassembled WGS sequence"/>
</dbReference>
<dbReference type="SUPFAM" id="SSF52540">
    <property type="entry name" value="P-loop containing nucleoside triphosphate hydrolases"/>
    <property type="match status" value="1"/>
</dbReference>
<evidence type="ECO:0000256" key="3">
    <source>
        <dbReference type="ARBA" id="ARBA00023125"/>
    </source>
</evidence>
<dbReference type="Pfam" id="PF00488">
    <property type="entry name" value="MutS_V"/>
    <property type="match status" value="1"/>
</dbReference>
<dbReference type="SUPFAM" id="SSF48334">
    <property type="entry name" value="DNA repair protein MutS, domain III"/>
    <property type="match status" value="1"/>
</dbReference>
<dbReference type="SMART" id="SM00534">
    <property type="entry name" value="MUTSac"/>
    <property type="match status" value="1"/>
</dbReference>
<feature type="transmembrane region" description="Helical" evidence="4">
    <location>
        <begin position="21"/>
        <end position="42"/>
    </location>
</feature>
<keyword evidence="4" id="KW-0812">Transmembrane</keyword>
<reference evidence="6" key="1">
    <citation type="submission" date="2022-03" db="EMBL/GenBank/DDBJ databases">
        <title>De novo assembled genomes of Belliella spp. (Cyclobacteriaceae) strains.</title>
        <authorList>
            <person name="Szabo A."/>
            <person name="Korponai K."/>
            <person name="Felfoldi T."/>
        </authorList>
    </citation>
    <scope>NUCLEOTIDE SEQUENCE</scope>
    <source>
        <strain evidence="6">DSM 111904</strain>
    </source>
</reference>
<evidence type="ECO:0000256" key="4">
    <source>
        <dbReference type="SAM" id="Phobius"/>
    </source>
</evidence>
<comment type="caution">
    <text evidence="6">The sequence shown here is derived from an EMBL/GenBank/DDBJ whole genome shotgun (WGS) entry which is preliminary data.</text>
</comment>
<organism evidence="6 7">
    <name type="scientific">Belliella filtrata</name>
    <dbReference type="NCBI Taxonomy" id="2923435"/>
    <lineage>
        <taxon>Bacteria</taxon>
        <taxon>Pseudomonadati</taxon>
        <taxon>Bacteroidota</taxon>
        <taxon>Cytophagia</taxon>
        <taxon>Cytophagales</taxon>
        <taxon>Cyclobacteriaceae</taxon>
        <taxon>Belliella</taxon>
    </lineage>
</organism>
<dbReference type="PANTHER" id="PTHR11361">
    <property type="entry name" value="DNA MISMATCH REPAIR PROTEIN MUTS FAMILY MEMBER"/>
    <property type="match status" value="1"/>
</dbReference>
<feature type="transmembrane region" description="Helical" evidence="4">
    <location>
        <begin position="315"/>
        <end position="332"/>
    </location>
</feature>
<feature type="transmembrane region" description="Helical" evidence="4">
    <location>
        <begin position="199"/>
        <end position="221"/>
    </location>
</feature>
<dbReference type="InterPro" id="IPR027417">
    <property type="entry name" value="P-loop_NTPase"/>
</dbReference>